<organism evidence="1 2">
    <name type="scientific">Gossypium barbadense</name>
    <name type="common">Sea Island cotton</name>
    <name type="synonym">Hibiscus barbadensis</name>
    <dbReference type="NCBI Taxonomy" id="3634"/>
    <lineage>
        <taxon>Eukaryota</taxon>
        <taxon>Viridiplantae</taxon>
        <taxon>Streptophyta</taxon>
        <taxon>Embryophyta</taxon>
        <taxon>Tracheophyta</taxon>
        <taxon>Spermatophyta</taxon>
        <taxon>Magnoliopsida</taxon>
        <taxon>eudicotyledons</taxon>
        <taxon>Gunneridae</taxon>
        <taxon>Pentapetalae</taxon>
        <taxon>rosids</taxon>
        <taxon>malvids</taxon>
        <taxon>Malvales</taxon>
        <taxon>Malvaceae</taxon>
        <taxon>Malvoideae</taxon>
        <taxon>Gossypium</taxon>
    </lineage>
</organism>
<dbReference type="SUPFAM" id="SSF56219">
    <property type="entry name" value="DNase I-like"/>
    <property type="match status" value="1"/>
</dbReference>
<dbReference type="OrthoDB" id="1750221at2759"/>
<dbReference type="EMBL" id="KZ663803">
    <property type="protein sequence ID" value="PPS09915.1"/>
    <property type="molecule type" value="Genomic_DNA"/>
</dbReference>
<dbReference type="InterPro" id="IPR036691">
    <property type="entry name" value="Endo/exonu/phosph_ase_sf"/>
</dbReference>
<gene>
    <name evidence="1" type="ORF">GOBAR_AA10734</name>
</gene>
<dbReference type="PANTHER" id="PTHR33710:SF77">
    <property type="entry name" value="DNASE I-LIKE SUPERFAMILY PROTEIN"/>
    <property type="match status" value="1"/>
</dbReference>
<dbReference type="Proteomes" id="UP000239757">
    <property type="component" value="Unassembled WGS sequence"/>
</dbReference>
<evidence type="ECO:0000313" key="2">
    <source>
        <dbReference type="Proteomes" id="UP000239757"/>
    </source>
</evidence>
<protein>
    <recommendedName>
        <fullName evidence="3">Endonuclease/exonuclease/phosphatase domain-containing protein</fullName>
    </recommendedName>
</protein>
<dbReference type="AlphaFoldDB" id="A0A2P5Y2V3"/>
<name>A0A2P5Y2V3_GOSBA</name>
<sequence>MDFIFYYASPRLSERILLWQNLKDVEDNHNLPWLVTRDFNEAIGSSAELRGLPPSNTRIRDFQDCLNHYNLIDIGFKGSKFTWFNLSSVETELKGI</sequence>
<proteinExistence type="predicted"/>
<dbReference type="PANTHER" id="PTHR33710">
    <property type="entry name" value="BNAC02G09200D PROTEIN"/>
    <property type="match status" value="1"/>
</dbReference>
<evidence type="ECO:0008006" key="3">
    <source>
        <dbReference type="Google" id="ProtNLM"/>
    </source>
</evidence>
<accession>A0A2P5Y2V3</accession>
<reference evidence="1 2" key="1">
    <citation type="submission" date="2015-01" db="EMBL/GenBank/DDBJ databases">
        <title>Genome of allotetraploid Gossypium barbadense reveals genomic plasticity and fiber elongation in cotton evolution.</title>
        <authorList>
            <person name="Chen X."/>
            <person name="Liu X."/>
            <person name="Zhao B."/>
            <person name="Zheng H."/>
            <person name="Hu Y."/>
            <person name="Lu G."/>
            <person name="Yang C."/>
            <person name="Chen J."/>
            <person name="Shan C."/>
            <person name="Zhang L."/>
            <person name="Zhou Y."/>
            <person name="Wang L."/>
            <person name="Guo W."/>
            <person name="Bai Y."/>
            <person name="Ruan J."/>
            <person name="Shangguan X."/>
            <person name="Mao Y."/>
            <person name="Jiang J."/>
            <person name="Zhu Y."/>
            <person name="Lei J."/>
            <person name="Kang H."/>
            <person name="Chen S."/>
            <person name="He X."/>
            <person name="Wang R."/>
            <person name="Wang Y."/>
            <person name="Chen J."/>
            <person name="Wang L."/>
            <person name="Yu S."/>
            <person name="Wang B."/>
            <person name="Wei J."/>
            <person name="Song S."/>
            <person name="Lu X."/>
            <person name="Gao Z."/>
            <person name="Gu W."/>
            <person name="Deng X."/>
            <person name="Ma D."/>
            <person name="Wang S."/>
            <person name="Liang W."/>
            <person name="Fang L."/>
            <person name="Cai C."/>
            <person name="Zhu X."/>
            <person name="Zhou B."/>
            <person name="Zhang Y."/>
            <person name="Chen Z."/>
            <person name="Xu S."/>
            <person name="Zhu R."/>
            <person name="Wang S."/>
            <person name="Zhang T."/>
            <person name="Zhao G."/>
        </authorList>
    </citation>
    <scope>NUCLEOTIDE SEQUENCE [LARGE SCALE GENOMIC DNA]</scope>
    <source>
        <strain evidence="2">cv. Xinhai21</strain>
        <tissue evidence="1">Leaf</tissue>
    </source>
</reference>
<dbReference type="Gene3D" id="3.60.10.10">
    <property type="entry name" value="Endonuclease/exonuclease/phosphatase"/>
    <property type="match status" value="1"/>
</dbReference>
<evidence type="ECO:0000313" key="1">
    <source>
        <dbReference type="EMBL" id="PPS09915.1"/>
    </source>
</evidence>